<dbReference type="Proteomes" id="UP001597260">
    <property type="component" value="Unassembled WGS sequence"/>
</dbReference>
<organism evidence="2 3">
    <name type="scientific">Micromonospora sonneratiae</name>
    <dbReference type="NCBI Taxonomy" id="1184706"/>
    <lineage>
        <taxon>Bacteria</taxon>
        <taxon>Bacillati</taxon>
        <taxon>Actinomycetota</taxon>
        <taxon>Actinomycetes</taxon>
        <taxon>Micromonosporales</taxon>
        <taxon>Micromonosporaceae</taxon>
        <taxon>Micromonospora</taxon>
    </lineage>
</organism>
<dbReference type="EMBL" id="JBHTMP010000043">
    <property type="protein sequence ID" value="MFD1324149.1"/>
    <property type="molecule type" value="Genomic_DNA"/>
</dbReference>
<evidence type="ECO:0008006" key="4">
    <source>
        <dbReference type="Google" id="ProtNLM"/>
    </source>
</evidence>
<dbReference type="RefSeq" id="WP_377574308.1">
    <property type="nucleotide sequence ID" value="NZ_JBHTMP010000043.1"/>
</dbReference>
<evidence type="ECO:0000313" key="3">
    <source>
        <dbReference type="Proteomes" id="UP001597260"/>
    </source>
</evidence>
<evidence type="ECO:0000256" key="1">
    <source>
        <dbReference type="SAM" id="MobiDB-lite"/>
    </source>
</evidence>
<feature type="region of interest" description="Disordered" evidence="1">
    <location>
        <begin position="160"/>
        <end position="188"/>
    </location>
</feature>
<protein>
    <recommendedName>
        <fullName evidence="4">DUF3618 domain-containing protein</fullName>
    </recommendedName>
</protein>
<proteinExistence type="predicted"/>
<gene>
    <name evidence="2" type="ORF">ACFQ4H_23975</name>
</gene>
<keyword evidence="3" id="KW-1185">Reference proteome</keyword>
<name>A0ABW3YLV4_9ACTN</name>
<evidence type="ECO:0000313" key="2">
    <source>
        <dbReference type="EMBL" id="MFD1324149.1"/>
    </source>
</evidence>
<accession>A0ABW3YLV4</accession>
<feature type="compositionally biased region" description="Polar residues" evidence="1">
    <location>
        <begin position="24"/>
        <end position="42"/>
    </location>
</feature>
<feature type="compositionally biased region" description="Polar residues" evidence="1">
    <location>
        <begin position="1"/>
        <end position="16"/>
    </location>
</feature>
<sequence length="188" mass="20108">MSQQQSVDRSTGQHKLQTARDETSQVAQHTTQAGRQVAQTAAGQGRETVDEARRQAHNLMERTSAQLMEQADVQQKRAAARLRTLGDELASMSSRDEQHGMAGDLAQQAADQAHRAADWLDQRQPGALLAEVREFARRSPGVFLAGAVVAGLVAGRLTRNLASDGAGPTGGAHMANPPGSEPKREAQQ</sequence>
<feature type="region of interest" description="Disordered" evidence="1">
    <location>
        <begin position="1"/>
        <end position="55"/>
    </location>
</feature>
<comment type="caution">
    <text evidence="2">The sequence shown here is derived from an EMBL/GenBank/DDBJ whole genome shotgun (WGS) entry which is preliminary data.</text>
</comment>
<feature type="region of interest" description="Disordered" evidence="1">
    <location>
        <begin position="90"/>
        <end position="110"/>
    </location>
</feature>
<reference evidence="3" key="1">
    <citation type="journal article" date="2019" name="Int. J. Syst. Evol. Microbiol.">
        <title>The Global Catalogue of Microorganisms (GCM) 10K type strain sequencing project: providing services to taxonomists for standard genome sequencing and annotation.</title>
        <authorList>
            <consortium name="The Broad Institute Genomics Platform"/>
            <consortium name="The Broad Institute Genome Sequencing Center for Infectious Disease"/>
            <person name="Wu L."/>
            <person name="Ma J."/>
        </authorList>
    </citation>
    <scope>NUCLEOTIDE SEQUENCE [LARGE SCALE GENOMIC DNA]</scope>
    <source>
        <strain evidence="3">JCM 31037</strain>
    </source>
</reference>